<dbReference type="PANTHER" id="PTHR47870">
    <property type="entry name" value="CYTOCHROME C-TYPE BIOGENESIS PROTEIN CCMH"/>
    <property type="match status" value="1"/>
</dbReference>
<dbReference type="GO" id="GO:0046872">
    <property type="term" value="F:metal ion binding"/>
    <property type="evidence" value="ECO:0007669"/>
    <property type="project" value="UniProtKB-KW"/>
</dbReference>
<keyword evidence="3 6" id="KW-0479">Metal-binding</keyword>
<reference evidence="8" key="1">
    <citation type="submission" date="2020-07" db="EMBL/GenBank/DDBJ databases">
        <title>Huge and variable diversity of episymbiotic CPR bacteria and DPANN archaea in groundwater ecosystems.</title>
        <authorList>
            <person name="He C.Y."/>
            <person name="Keren R."/>
            <person name="Whittaker M."/>
            <person name="Farag I.F."/>
            <person name="Doudna J."/>
            <person name="Cate J.H.D."/>
            <person name="Banfield J.F."/>
        </authorList>
    </citation>
    <scope>NUCLEOTIDE SEQUENCE</scope>
    <source>
        <strain evidence="8">NC_groundwater_672_Ag_B-0.1um_62_36</strain>
    </source>
</reference>
<proteinExistence type="inferred from homology"/>
<dbReference type="AlphaFoldDB" id="A0A932CP92"/>
<comment type="caution">
    <text evidence="8">The sequence shown here is derived from an EMBL/GenBank/DDBJ whole genome shotgun (WGS) entry which is preliminary data.</text>
</comment>
<keyword evidence="5 6" id="KW-0408">Iron</keyword>
<evidence type="ECO:0000256" key="2">
    <source>
        <dbReference type="ARBA" id="ARBA00022617"/>
    </source>
</evidence>
<keyword evidence="6" id="KW-0812">Transmembrane</keyword>
<dbReference type="InterPro" id="IPR051263">
    <property type="entry name" value="C-type_cytochrome_biogenesis"/>
</dbReference>
<keyword evidence="4 6" id="KW-0732">Signal</keyword>
<feature type="chain" id="PRO_5038172117" description="Cytochrome c-type biogenesis protein" evidence="6">
    <location>
        <begin position="29"/>
        <end position="167"/>
    </location>
</feature>
<organism evidence="8 9">
    <name type="scientific">Tectimicrobiota bacterium</name>
    <dbReference type="NCBI Taxonomy" id="2528274"/>
    <lineage>
        <taxon>Bacteria</taxon>
        <taxon>Pseudomonadati</taxon>
        <taxon>Nitrospinota/Tectimicrobiota group</taxon>
        <taxon>Candidatus Tectimicrobiota</taxon>
    </lineage>
</organism>
<evidence type="ECO:0000259" key="7">
    <source>
        <dbReference type="Pfam" id="PF03918"/>
    </source>
</evidence>
<dbReference type="EMBL" id="JACPRF010000202">
    <property type="protein sequence ID" value="MBI2876546.1"/>
    <property type="molecule type" value="Genomic_DNA"/>
</dbReference>
<sequence>MRWRSGWAVLLCMMALALFEGGKGPALAEGLTAQDIAREVMSPACPGRLLIDCTSGEADQLRELIRQKIAQGQTKEQILNFLVEVYGVTILASPPKSGFYWAAWTLPFLALLYGALVLLVVLRIWARRKAQAEAGAGGAGAGEMLSPTAQQDPYWERMEKELKDFEY</sequence>
<keyword evidence="6" id="KW-0472">Membrane</keyword>
<name>A0A932CP92_UNCTE</name>
<keyword evidence="2 6" id="KW-0349">Heme</keyword>
<dbReference type="CDD" id="cd16378">
    <property type="entry name" value="CcmH_N"/>
    <property type="match status" value="1"/>
</dbReference>
<evidence type="ECO:0000313" key="8">
    <source>
        <dbReference type="EMBL" id="MBI2876546.1"/>
    </source>
</evidence>
<keyword evidence="6" id="KW-1133">Transmembrane helix</keyword>
<feature type="domain" description="CcmH/CycL/Ccl2/NrfF N-terminal" evidence="7">
    <location>
        <begin position="31"/>
        <end position="133"/>
    </location>
</feature>
<evidence type="ECO:0000256" key="5">
    <source>
        <dbReference type="ARBA" id="ARBA00023004"/>
    </source>
</evidence>
<dbReference type="PANTHER" id="PTHR47870:SF4">
    <property type="entry name" value="CYTOCHROME C-TYPE BIOGENESIS PROTEIN CYCH"/>
    <property type="match status" value="1"/>
</dbReference>
<evidence type="ECO:0000313" key="9">
    <source>
        <dbReference type="Proteomes" id="UP000769766"/>
    </source>
</evidence>
<evidence type="ECO:0000256" key="3">
    <source>
        <dbReference type="ARBA" id="ARBA00022723"/>
    </source>
</evidence>
<feature type="signal peptide" evidence="6">
    <location>
        <begin position="1"/>
        <end position="28"/>
    </location>
</feature>
<dbReference type="Pfam" id="PF03918">
    <property type="entry name" value="CcmH"/>
    <property type="match status" value="1"/>
</dbReference>
<gene>
    <name evidence="8" type="ORF">HYY20_06665</name>
</gene>
<accession>A0A932CP92</accession>
<dbReference type="GO" id="GO:0005886">
    <property type="term" value="C:plasma membrane"/>
    <property type="evidence" value="ECO:0007669"/>
    <property type="project" value="TreeGrafter"/>
</dbReference>
<evidence type="ECO:0000256" key="6">
    <source>
        <dbReference type="RuleBase" id="RU364112"/>
    </source>
</evidence>
<feature type="transmembrane region" description="Helical" evidence="6">
    <location>
        <begin position="99"/>
        <end position="122"/>
    </location>
</feature>
<comment type="function">
    <text evidence="6">Possible subunit of a heme lyase.</text>
</comment>
<evidence type="ECO:0000256" key="1">
    <source>
        <dbReference type="ARBA" id="ARBA00010342"/>
    </source>
</evidence>
<protein>
    <recommendedName>
        <fullName evidence="6">Cytochrome c-type biogenesis protein</fullName>
    </recommendedName>
</protein>
<dbReference type="InterPro" id="IPR005616">
    <property type="entry name" value="CcmH/CycL/Ccl2/NrfF_N"/>
</dbReference>
<dbReference type="Gene3D" id="1.10.8.640">
    <property type="entry name" value="Cytochrome C biogenesis protein"/>
    <property type="match status" value="1"/>
</dbReference>
<dbReference type="InterPro" id="IPR038297">
    <property type="entry name" value="CcmH/CycL/NrfF/Ccl2_sf"/>
</dbReference>
<comment type="similarity">
    <text evidence="1 6">Belongs to the CcmH/CycL/Ccl2/NrfF family.</text>
</comment>
<dbReference type="Proteomes" id="UP000769766">
    <property type="component" value="Unassembled WGS sequence"/>
</dbReference>
<evidence type="ECO:0000256" key="4">
    <source>
        <dbReference type="ARBA" id="ARBA00022729"/>
    </source>
</evidence>